<evidence type="ECO:0000256" key="1">
    <source>
        <dbReference type="ARBA" id="ARBA00005953"/>
    </source>
</evidence>
<dbReference type="OrthoDB" id="9800856at2"/>
<dbReference type="PROSITE" id="PS01328">
    <property type="entry name" value="4HBCOA_THIOESTERASE"/>
    <property type="match status" value="1"/>
</dbReference>
<protein>
    <submittedName>
        <fullName evidence="3">Putative esterase</fullName>
        <ecNumber evidence="3">3.1.-.-</ecNumber>
    </submittedName>
</protein>
<evidence type="ECO:0000313" key="4">
    <source>
        <dbReference type="Proteomes" id="UP000180254"/>
    </source>
</evidence>
<dbReference type="AlphaFoldDB" id="A0A1S1V5Y1"/>
<dbReference type="PIRSF" id="PIRSF003230">
    <property type="entry name" value="YbgC"/>
    <property type="match status" value="1"/>
</dbReference>
<sequence>MNRTEIRVRYSETDQMGVVYHANYLAWFEVGRVEYLRDIGLDYRAMESQGIMVPVLEVNCKYRHPAKYDDIVTVETRLSEVKRAKFYFEYMVFRKEDSELLATGRTEHIFVDSEFRPINLKKQHPQMWEKLNR</sequence>
<dbReference type="SUPFAM" id="SSF54637">
    <property type="entry name" value="Thioesterase/thiol ester dehydrase-isomerase"/>
    <property type="match status" value="1"/>
</dbReference>
<organism evidence="3 4">
    <name type="scientific">Andreesenia angusta</name>
    <dbReference type="NCBI Taxonomy" id="39480"/>
    <lineage>
        <taxon>Bacteria</taxon>
        <taxon>Bacillati</taxon>
        <taxon>Bacillota</taxon>
        <taxon>Tissierellia</taxon>
        <taxon>Tissierellales</taxon>
        <taxon>Gottschalkiaceae</taxon>
        <taxon>Andreesenia</taxon>
    </lineage>
</organism>
<dbReference type="RefSeq" id="WP_071063250.1">
    <property type="nucleotide sequence ID" value="NZ_MKIE01000005.1"/>
</dbReference>
<dbReference type="PANTHER" id="PTHR31793:SF27">
    <property type="entry name" value="NOVEL THIOESTERASE SUPERFAMILY DOMAIN AND SAPOSIN A-TYPE DOMAIN CONTAINING PROTEIN (0610012H03RIK)"/>
    <property type="match status" value="1"/>
</dbReference>
<keyword evidence="4" id="KW-1185">Reference proteome</keyword>
<keyword evidence="2 3" id="KW-0378">Hydrolase</keyword>
<dbReference type="PANTHER" id="PTHR31793">
    <property type="entry name" value="4-HYDROXYBENZOYL-COA THIOESTERASE FAMILY MEMBER"/>
    <property type="match status" value="1"/>
</dbReference>
<dbReference type="InterPro" id="IPR008272">
    <property type="entry name" value="HB-CoA_thioesterase_AS"/>
</dbReference>
<evidence type="ECO:0000256" key="2">
    <source>
        <dbReference type="ARBA" id="ARBA00022801"/>
    </source>
</evidence>
<dbReference type="InterPro" id="IPR029069">
    <property type="entry name" value="HotDog_dom_sf"/>
</dbReference>
<dbReference type="STRING" id="39480.EUAN_14940"/>
<dbReference type="Pfam" id="PF13279">
    <property type="entry name" value="4HBT_2"/>
    <property type="match status" value="1"/>
</dbReference>
<dbReference type="CDD" id="cd00586">
    <property type="entry name" value="4HBT"/>
    <property type="match status" value="1"/>
</dbReference>
<comment type="caution">
    <text evidence="3">The sequence shown here is derived from an EMBL/GenBank/DDBJ whole genome shotgun (WGS) entry which is preliminary data.</text>
</comment>
<accession>A0A1S1V5Y1</accession>
<dbReference type="Proteomes" id="UP000180254">
    <property type="component" value="Unassembled WGS sequence"/>
</dbReference>
<dbReference type="EC" id="3.1.-.-" evidence="3"/>
<gene>
    <name evidence="3" type="ORF">EUAN_14940</name>
</gene>
<dbReference type="NCBIfam" id="TIGR00051">
    <property type="entry name" value="YbgC/FadM family acyl-CoA thioesterase"/>
    <property type="match status" value="1"/>
</dbReference>
<dbReference type="Gene3D" id="3.10.129.10">
    <property type="entry name" value="Hotdog Thioesterase"/>
    <property type="match status" value="1"/>
</dbReference>
<name>A0A1S1V5Y1_9FIRM</name>
<dbReference type="GO" id="GO:0047617">
    <property type="term" value="F:fatty acyl-CoA hydrolase activity"/>
    <property type="evidence" value="ECO:0007669"/>
    <property type="project" value="TreeGrafter"/>
</dbReference>
<reference evidence="3 4" key="1">
    <citation type="submission" date="2016-09" db="EMBL/GenBank/DDBJ databases">
        <title>Genome sequence of Eubacterium angustum.</title>
        <authorList>
            <person name="Poehlein A."/>
            <person name="Daniel R."/>
        </authorList>
    </citation>
    <scope>NUCLEOTIDE SEQUENCE [LARGE SCALE GENOMIC DNA]</scope>
    <source>
        <strain evidence="3 4">DSM 1989</strain>
    </source>
</reference>
<dbReference type="InterPro" id="IPR050563">
    <property type="entry name" value="4-hydroxybenzoyl-CoA_TE"/>
</dbReference>
<proteinExistence type="inferred from homology"/>
<evidence type="ECO:0000313" key="3">
    <source>
        <dbReference type="EMBL" id="OHW62046.1"/>
    </source>
</evidence>
<comment type="similarity">
    <text evidence="1">Belongs to the 4-hydroxybenzoyl-CoA thioesterase family.</text>
</comment>
<dbReference type="EMBL" id="MKIE01000005">
    <property type="protein sequence ID" value="OHW62046.1"/>
    <property type="molecule type" value="Genomic_DNA"/>
</dbReference>
<dbReference type="InterPro" id="IPR006684">
    <property type="entry name" value="YbgC/YbaW"/>
</dbReference>